<dbReference type="AlphaFoldDB" id="W6ZXE0"/>
<dbReference type="OrthoDB" id="390709at2759"/>
<dbReference type="GeneID" id="20039486"/>
<dbReference type="Proteomes" id="UP000030640">
    <property type="component" value="Unassembled WGS sequence"/>
</dbReference>
<gene>
    <name evidence="1" type="ORF">C922_04212</name>
</gene>
<name>W6ZXE0_9APIC</name>
<proteinExistence type="predicted"/>
<dbReference type="RefSeq" id="XP_008818019.1">
    <property type="nucleotide sequence ID" value="XM_008819797.1"/>
</dbReference>
<keyword evidence="2" id="KW-1185">Reference proteome</keyword>
<organism evidence="1 2">
    <name type="scientific">Plasmodium inui San Antonio 1</name>
    <dbReference type="NCBI Taxonomy" id="1237626"/>
    <lineage>
        <taxon>Eukaryota</taxon>
        <taxon>Sar</taxon>
        <taxon>Alveolata</taxon>
        <taxon>Apicomplexa</taxon>
        <taxon>Aconoidasida</taxon>
        <taxon>Haemosporida</taxon>
        <taxon>Plasmodiidae</taxon>
        <taxon>Plasmodium</taxon>
        <taxon>Plasmodium (Plasmodium)</taxon>
    </lineage>
</organism>
<sequence>MSYNKNYGGQFMGLRPTGEDRYTIRITVDTAQNKKNENKMTEESSKKIFKKEEKKPAYKVIFILSDLRGINLPEMQNGEVYFFCTAIFDNDDVKTSMSKSNYNSSFVRGQYVLGAYSLELNEEIVLKIPEGSNFARVYVSHLTVTDDEGTRNIKLEGIGYTDPFKLNECHVYPYARCQLNTAVGAEETKASLRMCVKCVDSSHPAVIKETEEFNVIEKFRSLSGE</sequence>
<dbReference type="VEuPathDB" id="PlasmoDB:C922_04212"/>
<reference evidence="1 2" key="1">
    <citation type="submission" date="2013-02" db="EMBL/GenBank/DDBJ databases">
        <title>The Genome Sequence of Plasmodium inui San Antonio 1.</title>
        <authorList>
            <consortium name="The Broad Institute Genome Sequencing Platform"/>
            <consortium name="The Broad Institute Genome Sequencing Center for Infectious Disease"/>
            <person name="Neafsey D."/>
            <person name="Cheeseman I."/>
            <person name="Volkman S."/>
            <person name="Adams J."/>
            <person name="Walker B."/>
            <person name="Young S.K."/>
            <person name="Zeng Q."/>
            <person name="Gargeya S."/>
            <person name="Fitzgerald M."/>
            <person name="Haas B."/>
            <person name="Abouelleil A."/>
            <person name="Alvarado L."/>
            <person name="Arachchi H.M."/>
            <person name="Berlin A.M."/>
            <person name="Chapman S.B."/>
            <person name="Dewar J."/>
            <person name="Goldberg J."/>
            <person name="Griggs A."/>
            <person name="Gujja S."/>
            <person name="Hansen M."/>
            <person name="Howarth C."/>
            <person name="Imamovic A."/>
            <person name="Larimer J."/>
            <person name="McCowan C."/>
            <person name="Murphy C."/>
            <person name="Neiman D."/>
            <person name="Pearson M."/>
            <person name="Priest M."/>
            <person name="Roberts A."/>
            <person name="Saif S."/>
            <person name="Shea T."/>
            <person name="Sisk P."/>
            <person name="Sykes S."/>
            <person name="Wortman J."/>
            <person name="Nusbaum C."/>
            <person name="Birren B."/>
        </authorList>
    </citation>
    <scope>NUCLEOTIDE SEQUENCE [LARGE SCALE GENOMIC DNA]</scope>
    <source>
        <strain evidence="1 2">San Antonio 1</strain>
    </source>
</reference>
<evidence type="ECO:0008006" key="3">
    <source>
        <dbReference type="Google" id="ProtNLM"/>
    </source>
</evidence>
<dbReference type="EMBL" id="KI965479">
    <property type="protein sequence ID" value="EUD65472.1"/>
    <property type="molecule type" value="Genomic_DNA"/>
</dbReference>
<protein>
    <recommendedName>
        <fullName evidence="3">C2 domain-containing protein</fullName>
    </recommendedName>
</protein>
<evidence type="ECO:0000313" key="2">
    <source>
        <dbReference type="Proteomes" id="UP000030640"/>
    </source>
</evidence>
<accession>W6ZXE0</accession>
<evidence type="ECO:0000313" key="1">
    <source>
        <dbReference type="EMBL" id="EUD65472.1"/>
    </source>
</evidence>